<gene>
    <name evidence="12" type="ORF">TrRE_jg343</name>
</gene>
<dbReference type="SUPFAM" id="SSF51011">
    <property type="entry name" value="Glycosyl hydrolase domain"/>
    <property type="match status" value="1"/>
</dbReference>
<feature type="non-terminal residue" evidence="12">
    <location>
        <position position="796"/>
    </location>
</feature>
<feature type="domain" description="Glycoside hydrolase family 31 TIM barrel" evidence="9">
    <location>
        <begin position="307"/>
        <end position="635"/>
    </location>
</feature>
<keyword evidence="4 7" id="KW-0378">Hydrolase</keyword>
<evidence type="ECO:0000256" key="5">
    <source>
        <dbReference type="ARBA" id="ARBA00023180"/>
    </source>
</evidence>
<dbReference type="FunFam" id="3.20.20.80:FF:000039">
    <property type="entry name" value="Glucosidase, alpha neutral C"/>
    <property type="match status" value="1"/>
</dbReference>
<evidence type="ECO:0000256" key="3">
    <source>
        <dbReference type="ARBA" id="ARBA00022729"/>
    </source>
</evidence>
<evidence type="ECO:0000256" key="6">
    <source>
        <dbReference type="ARBA" id="ARBA00023295"/>
    </source>
</evidence>
<dbReference type="InterPro" id="IPR000322">
    <property type="entry name" value="Glyco_hydro_31_TIM"/>
</dbReference>
<dbReference type="Gene3D" id="2.60.40.1180">
    <property type="entry name" value="Golgi alpha-mannosidase II"/>
    <property type="match status" value="2"/>
</dbReference>
<dbReference type="Gene3D" id="3.20.20.80">
    <property type="entry name" value="Glycosidases"/>
    <property type="match status" value="1"/>
</dbReference>
<evidence type="ECO:0000256" key="8">
    <source>
        <dbReference type="SAM" id="MobiDB-lite"/>
    </source>
</evidence>
<evidence type="ECO:0008006" key="14">
    <source>
        <dbReference type="Google" id="ProtNLM"/>
    </source>
</evidence>
<dbReference type="CDD" id="cd06603">
    <property type="entry name" value="GH31_GANC_GANAB_alpha"/>
    <property type="match status" value="1"/>
</dbReference>
<feature type="domain" description="Glycoside hydrolase family 31 N-terminal" evidence="10">
    <location>
        <begin position="48"/>
        <end position="282"/>
    </location>
</feature>
<dbReference type="GO" id="GO:0005975">
    <property type="term" value="P:carbohydrate metabolic process"/>
    <property type="evidence" value="ECO:0007669"/>
    <property type="project" value="InterPro"/>
</dbReference>
<evidence type="ECO:0000259" key="10">
    <source>
        <dbReference type="Pfam" id="PF13802"/>
    </source>
</evidence>
<evidence type="ECO:0000256" key="4">
    <source>
        <dbReference type="ARBA" id="ARBA00022801"/>
    </source>
</evidence>
<evidence type="ECO:0000313" key="13">
    <source>
        <dbReference type="Proteomes" id="UP001165082"/>
    </source>
</evidence>
<dbReference type="InterPro" id="IPR048395">
    <property type="entry name" value="Glyco_hydro_31_C"/>
</dbReference>
<evidence type="ECO:0000259" key="11">
    <source>
        <dbReference type="Pfam" id="PF21365"/>
    </source>
</evidence>
<feature type="non-terminal residue" evidence="12">
    <location>
        <position position="1"/>
    </location>
</feature>
<dbReference type="InterPro" id="IPR013780">
    <property type="entry name" value="Glyco_hydro_b"/>
</dbReference>
<keyword evidence="13" id="KW-1185">Reference proteome</keyword>
<dbReference type="PROSITE" id="PS00129">
    <property type="entry name" value="GLYCOSYL_HYDROL_F31_1"/>
    <property type="match status" value="1"/>
</dbReference>
<dbReference type="InterPro" id="IPR025887">
    <property type="entry name" value="Glyco_hydro_31_N_dom"/>
</dbReference>
<dbReference type="InterPro" id="IPR017853">
    <property type="entry name" value="GH"/>
</dbReference>
<dbReference type="EMBL" id="BRXZ01000480">
    <property type="protein sequence ID" value="GMI12490.1"/>
    <property type="molecule type" value="Genomic_DNA"/>
</dbReference>
<feature type="region of interest" description="Disordered" evidence="8">
    <location>
        <begin position="1"/>
        <end position="23"/>
    </location>
</feature>
<reference evidence="12" key="1">
    <citation type="submission" date="2022-07" db="EMBL/GenBank/DDBJ databases">
        <title>Genome analysis of Parmales, a sister group of diatoms, reveals the evolutionary specialization of diatoms from phago-mixotrophs to photoautotrophs.</title>
        <authorList>
            <person name="Ban H."/>
            <person name="Sato S."/>
            <person name="Yoshikawa S."/>
            <person name="Kazumasa Y."/>
            <person name="Nakamura Y."/>
            <person name="Ichinomiya M."/>
            <person name="Saitoh K."/>
            <person name="Sato N."/>
            <person name="Blanc-Mathieu R."/>
            <person name="Endo H."/>
            <person name="Kuwata A."/>
            <person name="Ogata H."/>
        </authorList>
    </citation>
    <scope>NUCLEOTIDE SEQUENCE</scope>
</reference>
<dbReference type="Gene3D" id="2.60.40.1760">
    <property type="entry name" value="glycosyl hydrolase (family 31)"/>
    <property type="match status" value="1"/>
</dbReference>
<dbReference type="AlphaFoldDB" id="A0A9W7FI24"/>
<keyword evidence="5" id="KW-0325">Glycoprotein</keyword>
<dbReference type="Pfam" id="PF21365">
    <property type="entry name" value="Glyco_hydro_31_3rd"/>
    <property type="match status" value="1"/>
</dbReference>
<accession>A0A9W7FI24</accession>
<evidence type="ECO:0000256" key="1">
    <source>
        <dbReference type="ARBA" id="ARBA00004881"/>
    </source>
</evidence>
<sequence length="796" mass="90979">RRHRNKSPTNKYSIATESVPTSPTPDSVYNFQLLPSIAYRDNHPPLRLSVKALRNGAMQIRVNEEEHKVTPRWESNDILINDALLPCLSTITSATPTTWSLQSSCTPDTPPTTLTLNLSPFSITVSQDSIPLMTINENNLFHFEHRRDRNNVPAATDAPDASSQDHHKGKKIVGYWEDGLARYEDGTTEVKPGEPIKPAEEDEDGYWEESFSGHKDNKPNGPTSLGVDINFPLPGTHLFGIPEHAASMSLHKTRLPPAGVPTKGGQPHYSDPYRLYNLDVFEIFLLPGGPSVSSVYSQYTALTGTQSLPPMFALGYHQCRWNYKDEKDVYAVHGKFEEHDYPYDVLWLDIEHTDGKRYFTWDQRFFPNPVKMQQTLWEKGRRMVTIVDPHIKRDDKYYIHKEATAKGLYIKTEDGSKDFDGWCWPGSSSYLDFTSETVRAWWAEQFKLNKYIGSTPSLFIWNDMNEMSVFNGPEVTMQKTTTNLEGVEHRDWHNIYGMLFQRATAEGLTLRSGGKDRPFVLSRSFYAGSQRWGAIWTGDNAARWDHLEIAAPMLLTINIAGLSFAGADVGGFFGNADKQLMIRWMQAGAYTPFFRGHAHHDSARREPWVYGDETLAILRKAAMERYALLPFWYTQFYDSHTTGMPVMRPLWMNYPKDTQVMALDSQWMVGESLLVCPVVKENAVDVRCYFPDGHKWYDTQLMTAVDGKGWKAVDAPLDKIPSYQRSGTIVPRKMRLRRSSEMMKNDPYTLFIALDDTKEASGKLFLDDEKSFDYMTGKYDHRNFVFSQDTLKNVKI</sequence>
<feature type="region of interest" description="Disordered" evidence="8">
    <location>
        <begin position="186"/>
        <end position="219"/>
    </location>
</feature>
<evidence type="ECO:0000256" key="7">
    <source>
        <dbReference type="RuleBase" id="RU361185"/>
    </source>
</evidence>
<dbReference type="GO" id="GO:0090599">
    <property type="term" value="F:alpha-glucosidase activity"/>
    <property type="evidence" value="ECO:0007669"/>
    <property type="project" value="TreeGrafter"/>
</dbReference>
<keyword evidence="3" id="KW-0732">Signal</keyword>
<dbReference type="PANTHER" id="PTHR22762:SF54">
    <property type="entry name" value="BCDNA.GH04962"/>
    <property type="match status" value="1"/>
</dbReference>
<comment type="similarity">
    <text evidence="2 7">Belongs to the glycosyl hydrolase 31 family.</text>
</comment>
<dbReference type="Proteomes" id="UP001165082">
    <property type="component" value="Unassembled WGS sequence"/>
</dbReference>
<comment type="caution">
    <text evidence="12">The sequence shown here is derived from an EMBL/GenBank/DDBJ whole genome shotgun (WGS) entry which is preliminary data.</text>
</comment>
<protein>
    <recommendedName>
        <fullName evidence="14">Glycoside hydrolase family 31 N-terminal domain-containing protein</fullName>
    </recommendedName>
</protein>
<organism evidence="12 13">
    <name type="scientific">Triparma retinervis</name>
    <dbReference type="NCBI Taxonomy" id="2557542"/>
    <lineage>
        <taxon>Eukaryota</taxon>
        <taxon>Sar</taxon>
        <taxon>Stramenopiles</taxon>
        <taxon>Ochrophyta</taxon>
        <taxon>Bolidophyceae</taxon>
        <taxon>Parmales</taxon>
        <taxon>Triparmaceae</taxon>
        <taxon>Triparma</taxon>
    </lineage>
</organism>
<dbReference type="FunFam" id="2.60.40.1180:FF:000023">
    <property type="entry name" value="neutral alpha-glucosidase AB isoform X2"/>
    <property type="match status" value="1"/>
</dbReference>
<feature type="domain" description="Glycosyl hydrolase family 31 C-terminal" evidence="11">
    <location>
        <begin position="643"/>
        <end position="730"/>
    </location>
</feature>
<dbReference type="PANTHER" id="PTHR22762">
    <property type="entry name" value="ALPHA-GLUCOSIDASE"/>
    <property type="match status" value="1"/>
</dbReference>
<dbReference type="GO" id="GO:0006491">
    <property type="term" value="P:N-glycan processing"/>
    <property type="evidence" value="ECO:0007669"/>
    <property type="project" value="TreeGrafter"/>
</dbReference>
<feature type="compositionally biased region" description="Polar residues" evidence="8">
    <location>
        <begin position="7"/>
        <end position="23"/>
    </location>
</feature>
<dbReference type="Pfam" id="PF01055">
    <property type="entry name" value="Glyco_hydro_31_2nd"/>
    <property type="match status" value="1"/>
</dbReference>
<dbReference type="OrthoDB" id="3237269at2759"/>
<keyword evidence="6 7" id="KW-0326">Glycosidase</keyword>
<evidence type="ECO:0000256" key="2">
    <source>
        <dbReference type="ARBA" id="ARBA00007806"/>
    </source>
</evidence>
<evidence type="ECO:0000313" key="12">
    <source>
        <dbReference type="EMBL" id="GMI12490.1"/>
    </source>
</evidence>
<evidence type="ECO:0000259" key="9">
    <source>
        <dbReference type="Pfam" id="PF01055"/>
    </source>
</evidence>
<comment type="pathway">
    <text evidence="1">Glycan metabolism.</text>
</comment>
<proteinExistence type="inferred from homology"/>
<dbReference type="InterPro" id="IPR030458">
    <property type="entry name" value="Glyco_hydro_31_AS"/>
</dbReference>
<dbReference type="Pfam" id="PF13802">
    <property type="entry name" value="Gal_mutarotas_2"/>
    <property type="match status" value="1"/>
</dbReference>
<dbReference type="SUPFAM" id="SSF51445">
    <property type="entry name" value="(Trans)glycosidases"/>
    <property type="match status" value="1"/>
</dbReference>
<name>A0A9W7FI24_9STRA</name>